<protein>
    <recommendedName>
        <fullName evidence="1">CHAT domain-containing protein</fullName>
    </recommendedName>
</protein>
<dbReference type="AlphaFoldDB" id="A0A919TK59"/>
<dbReference type="InterPro" id="IPR024983">
    <property type="entry name" value="CHAT_dom"/>
</dbReference>
<evidence type="ECO:0000259" key="1">
    <source>
        <dbReference type="Pfam" id="PF12770"/>
    </source>
</evidence>
<dbReference type="Pfam" id="PF12770">
    <property type="entry name" value="CHAT"/>
    <property type="match status" value="1"/>
</dbReference>
<proteinExistence type="predicted"/>
<accession>A0A919TK59</accession>
<reference evidence="2" key="1">
    <citation type="submission" date="2021-01" db="EMBL/GenBank/DDBJ databases">
        <title>Whole genome shotgun sequence of Actinoplanes siamensis NBRC 109076.</title>
        <authorList>
            <person name="Komaki H."/>
            <person name="Tamura T."/>
        </authorList>
    </citation>
    <scope>NUCLEOTIDE SEQUENCE</scope>
    <source>
        <strain evidence="2">NBRC 109076</strain>
    </source>
</reference>
<dbReference type="Proteomes" id="UP000629619">
    <property type="component" value="Unassembled WGS sequence"/>
</dbReference>
<sequence>MSHDIARTTERYARERGIRMLVITLGPAEVMPVAALPGPPGAEILDAGSEELLAGLTRWAADPAIAECLRDVTGTALEQGRDKRRRGDLSGSFRAGRLGLFTAAVLADAGGVVSATTNIWTLREVVREIVDRVREDTPVGDVADGIPADAAAVCPLVAAIAGRVPPPESPPLLHAWQRLARLSGDHRQRRAVQDRLRTTCAEYGAWEILIQAAAGEVGQMDFVDVLVSSGRIARSAAGEGNDAHDAMTVYAEARRHLPAVVADPAAAERVFADLALATSNLVFNRQRATTAAGPLAHQLSYLVSEHLHLVGRDLVLVLRKLGADARALGAFESIVGGSLSSWMSRNHPMTRLDMTTVMRLGGVLQSTPTIDASGIGDLVTACGPLLYLMRQPDGVAAWLVRPDGEILAGTAGGPDPALAALGTALPYLSGGPGELARQISGSPQSPEPDADLDEALSAGYAALIPPEIDDVLGGLDRLVVIPDPWLEPLPLAALRTPRGRYLLEELQVSVAPSATALELLVGSLKRRPPETGSLVLGRSRFDETVQWNTWAGPVPVRPAPLPGAGTEARQVADLLGVEPFLDEAATRSVLRGTPQKRDVVHIATHGYYDQGSPLSSFLALADGPLSADEIYRYDAGTRARLVVLSACQTALGDDHPDSTIGLANAFLVAGANTVVSSLWRIPDELTAPLMRRFHELVQDGRPPGAALRTAQLEMLDDPETADPRVWAAFRVAGVA</sequence>
<dbReference type="PANTHER" id="PTHR10098">
    <property type="entry name" value="RAPSYN-RELATED"/>
    <property type="match status" value="1"/>
</dbReference>
<name>A0A919TK59_9ACTN</name>
<evidence type="ECO:0000313" key="2">
    <source>
        <dbReference type="EMBL" id="GIF05018.1"/>
    </source>
</evidence>
<dbReference type="EMBL" id="BOMW01000023">
    <property type="protein sequence ID" value="GIF05018.1"/>
    <property type="molecule type" value="Genomic_DNA"/>
</dbReference>
<keyword evidence="3" id="KW-1185">Reference proteome</keyword>
<evidence type="ECO:0000313" key="3">
    <source>
        <dbReference type="Proteomes" id="UP000629619"/>
    </source>
</evidence>
<gene>
    <name evidence="2" type="ORF">Asi03nite_25560</name>
</gene>
<dbReference type="RefSeq" id="WP_203679386.1">
    <property type="nucleotide sequence ID" value="NZ_BOMW01000023.1"/>
</dbReference>
<feature type="domain" description="CHAT" evidence="1">
    <location>
        <begin position="460"/>
        <end position="733"/>
    </location>
</feature>
<comment type="caution">
    <text evidence="2">The sequence shown here is derived from an EMBL/GenBank/DDBJ whole genome shotgun (WGS) entry which is preliminary data.</text>
</comment>
<organism evidence="2 3">
    <name type="scientific">Actinoplanes siamensis</name>
    <dbReference type="NCBI Taxonomy" id="1223317"/>
    <lineage>
        <taxon>Bacteria</taxon>
        <taxon>Bacillati</taxon>
        <taxon>Actinomycetota</taxon>
        <taxon>Actinomycetes</taxon>
        <taxon>Micromonosporales</taxon>
        <taxon>Micromonosporaceae</taxon>
        <taxon>Actinoplanes</taxon>
    </lineage>
</organism>